<evidence type="ECO:0008006" key="3">
    <source>
        <dbReference type="Google" id="ProtNLM"/>
    </source>
</evidence>
<name>A0A2U1J364_SMIAN</name>
<comment type="caution">
    <text evidence="1">The sequence shown here is derived from an EMBL/GenBank/DDBJ whole genome shotgun (WGS) entry which is preliminary data.</text>
</comment>
<gene>
    <name evidence="1" type="ORF">BB558_004478</name>
</gene>
<keyword evidence="2" id="KW-1185">Reference proteome</keyword>
<organism evidence="1 2">
    <name type="scientific">Smittium angustum</name>
    <dbReference type="NCBI Taxonomy" id="133377"/>
    <lineage>
        <taxon>Eukaryota</taxon>
        <taxon>Fungi</taxon>
        <taxon>Fungi incertae sedis</taxon>
        <taxon>Zoopagomycota</taxon>
        <taxon>Kickxellomycotina</taxon>
        <taxon>Harpellomycetes</taxon>
        <taxon>Harpellales</taxon>
        <taxon>Legeriomycetaceae</taxon>
        <taxon>Smittium</taxon>
    </lineage>
</organism>
<protein>
    <recommendedName>
        <fullName evidence="3">Transcription factor domain-containing protein</fullName>
    </recommendedName>
</protein>
<dbReference type="EMBL" id="MBFU01000431">
    <property type="protein sequence ID" value="PVZ99473.1"/>
    <property type="molecule type" value="Genomic_DNA"/>
</dbReference>
<dbReference type="CDD" id="cd12148">
    <property type="entry name" value="fungal_TF_MHR"/>
    <property type="match status" value="1"/>
</dbReference>
<sequence length="206" mass="24041">MELTSNHCDEPLFKTLVKLHLPVLVSTSVGISKIYQLGLSKITKSKYSEEEIEFRRRLFWSFYAFDRGGMRFSGSLPAIEDKDIVVNIPENDFCQRYGGNCEVEHLGLFFGVTSLTAEFSKRRWIKIAYNPDGDNCQLVKLIDKLDKYEKTTVSNPPIDLDLIKEAFPEYKDTNRFTMDIEHIFYKSNFTQSRILMKIIFYQTEMV</sequence>
<dbReference type="Proteomes" id="UP000245591">
    <property type="component" value="Unassembled WGS sequence"/>
</dbReference>
<proteinExistence type="predicted"/>
<dbReference type="AlphaFoldDB" id="A0A2U1J364"/>
<evidence type="ECO:0000313" key="1">
    <source>
        <dbReference type="EMBL" id="PVZ99473.1"/>
    </source>
</evidence>
<evidence type="ECO:0000313" key="2">
    <source>
        <dbReference type="Proteomes" id="UP000245591"/>
    </source>
</evidence>
<reference evidence="1 2" key="1">
    <citation type="journal article" date="2018" name="MBio">
        <title>Comparative Genomics Reveals the Core Gene Toolbox for the Fungus-Insect Symbiosis.</title>
        <authorList>
            <person name="Wang Y."/>
            <person name="Stata M."/>
            <person name="Wang W."/>
            <person name="Stajich J.E."/>
            <person name="White M.M."/>
            <person name="Moncalvo J.M."/>
        </authorList>
    </citation>
    <scope>NUCLEOTIDE SEQUENCE [LARGE SCALE GENOMIC DNA]</scope>
    <source>
        <strain evidence="1 2">AUS-126-30</strain>
    </source>
</reference>
<accession>A0A2U1J364</accession>